<evidence type="ECO:0000256" key="4">
    <source>
        <dbReference type="ARBA" id="ARBA00022737"/>
    </source>
</evidence>
<evidence type="ECO:0000313" key="9">
    <source>
        <dbReference type="EMBL" id="KFG25654.1"/>
    </source>
</evidence>
<dbReference type="GO" id="GO:0003743">
    <property type="term" value="F:translation initiation factor activity"/>
    <property type="evidence" value="ECO:0007669"/>
    <property type="project" value="UniProtKB-KW"/>
</dbReference>
<protein>
    <recommendedName>
        <fullName evidence="7">Serine-threonine kinase receptor-associated protein</fullName>
    </recommendedName>
</protein>
<comment type="caution">
    <text evidence="9">The sequence shown here is derived from an EMBL/GenBank/DDBJ whole genome shotgun (WGS) entry which is preliminary data.</text>
</comment>
<evidence type="ECO:0000256" key="6">
    <source>
        <dbReference type="ARBA" id="ARBA00038394"/>
    </source>
</evidence>
<dbReference type="InterPro" id="IPR001680">
    <property type="entry name" value="WD40_rpt"/>
</dbReference>
<feature type="repeat" description="WD" evidence="8">
    <location>
        <begin position="291"/>
        <end position="332"/>
    </location>
</feature>
<dbReference type="PANTHER" id="PTHR19877">
    <property type="entry name" value="EUKARYOTIC TRANSLATION INITIATION FACTOR 3 SUBUNIT I"/>
    <property type="match status" value="1"/>
</dbReference>
<keyword evidence="10" id="KW-1185">Reference proteome</keyword>
<evidence type="ECO:0000313" key="10">
    <source>
        <dbReference type="Proteomes" id="UP000054524"/>
    </source>
</evidence>
<dbReference type="Proteomes" id="UP000054524">
    <property type="component" value="Unassembled WGS sequence"/>
</dbReference>
<evidence type="ECO:0000256" key="3">
    <source>
        <dbReference type="ARBA" id="ARBA00022574"/>
    </source>
</evidence>
<evidence type="ECO:0000256" key="8">
    <source>
        <dbReference type="PROSITE-ProRule" id="PRU00221"/>
    </source>
</evidence>
<proteinExistence type="inferred from homology"/>
<dbReference type="GO" id="GO:0002183">
    <property type="term" value="P:cytoplasmic translational initiation"/>
    <property type="evidence" value="ECO:0007669"/>
    <property type="project" value="TreeGrafter"/>
</dbReference>
<dbReference type="SUPFAM" id="SSF50978">
    <property type="entry name" value="WD40 repeat-like"/>
    <property type="match status" value="1"/>
</dbReference>
<dbReference type="OrthoDB" id="24966at2759"/>
<keyword evidence="4" id="KW-0677">Repeat</keyword>
<dbReference type="SMART" id="SM00320">
    <property type="entry name" value="WD40"/>
    <property type="match status" value="4"/>
</dbReference>
<dbReference type="AlphaFoldDB" id="A0A086J0I6"/>
<dbReference type="EMBL" id="AKIJ01000004">
    <property type="protein sequence ID" value="KFG25654.1"/>
    <property type="molecule type" value="Genomic_DNA"/>
</dbReference>
<dbReference type="GO" id="GO:0071541">
    <property type="term" value="C:eukaryotic translation initiation factor 3 complex, eIF3m"/>
    <property type="evidence" value="ECO:0007669"/>
    <property type="project" value="TreeGrafter"/>
</dbReference>
<evidence type="ECO:0000256" key="2">
    <source>
        <dbReference type="ARBA" id="ARBA00022540"/>
    </source>
</evidence>
<evidence type="ECO:0000256" key="5">
    <source>
        <dbReference type="ARBA" id="ARBA00022917"/>
    </source>
</evidence>
<dbReference type="PANTHER" id="PTHR19877:SF1">
    <property type="entry name" value="EUKARYOTIC TRANSLATION INITIATION FACTOR 3 SUBUNIT I"/>
    <property type="match status" value="1"/>
</dbReference>
<dbReference type="GeneID" id="77676605"/>
<evidence type="ECO:0000256" key="7">
    <source>
        <dbReference type="ARBA" id="ARBA00040390"/>
    </source>
</evidence>
<dbReference type="InterPro" id="IPR036322">
    <property type="entry name" value="WD40_repeat_dom_sf"/>
</dbReference>
<dbReference type="InterPro" id="IPR015943">
    <property type="entry name" value="WD40/YVTN_repeat-like_dom_sf"/>
</dbReference>
<name>A0A086J0I6_NEMA1</name>
<dbReference type="HOGENOM" id="CLU_043845_0_1_1"/>
<keyword evidence="3 8" id="KW-0853">WD repeat</keyword>
<feature type="repeat" description="WD" evidence="8">
    <location>
        <begin position="66"/>
        <end position="107"/>
    </location>
</feature>
<dbReference type="InterPro" id="IPR027525">
    <property type="entry name" value="eIF3i"/>
</dbReference>
<sequence>MEVKQTAAAEALEGLIEPSTSCTLRYHKKPIKTVKFNHDGDLLFSSCMQASLVAWRVSTGEMLGAYMGHSGAIVSFDINQEDSRIVSAGADRRSNVYDLETGKMIHTFSTIVTTRDVSFTADSRRIVLCTDAIIGEKPKIWVFDAVSGELIEKKVIPNTPVVIQSTVDGKILYGDTEGSLTLIDERTFNEISSKKIHQAKITSLTPSFCNTYFVTASTDSKSKIVRADGEIQSVREFLSDSPNNAARVSPDNRILVSAGGVAARDVTTSTGQGNFNIEFFDCATSKLVGYYKTHFGTVNTLDIHPSGEALASGGEDGVLHLVKMDDEAFINAPFVPLEGADA</sequence>
<dbReference type="Gene3D" id="2.130.10.10">
    <property type="entry name" value="YVTN repeat-like/Quinoprotein amine dehydrogenase"/>
    <property type="match status" value="1"/>
</dbReference>
<keyword evidence="1" id="KW-0963">Cytoplasm</keyword>
<feature type="repeat" description="WD" evidence="8">
    <location>
        <begin position="24"/>
        <end position="65"/>
    </location>
</feature>
<keyword evidence="2" id="KW-0396">Initiation factor</keyword>
<dbReference type="PROSITE" id="PS50082">
    <property type="entry name" value="WD_REPEATS_2"/>
    <property type="match status" value="3"/>
</dbReference>
<keyword evidence="5" id="KW-0648">Protein biosynthesis</keyword>
<gene>
    <name evidence="9" type="ORF">NESG_01632</name>
</gene>
<dbReference type="RefSeq" id="XP_052904209.1">
    <property type="nucleotide sequence ID" value="XM_053049259.1"/>
</dbReference>
<organism evidence="9 10">
    <name type="scientific">Nematocida ausubeli (strain ATCC PRA-371 / ERTm2)</name>
    <name type="common">Nematode killer fungus</name>
    <dbReference type="NCBI Taxonomy" id="1913371"/>
    <lineage>
        <taxon>Eukaryota</taxon>
        <taxon>Fungi</taxon>
        <taxon>Fungi incertae sedis</taxon>
        <taxon>Microsporidia</taxon>
        <taxon>Nematocida</taxon>
    </lineage>
</organism>
<evidence type="ECO:0000256" key="1">
    <source>
        <dbReference type="ARBA" id="ARBA00022490"/>
    </source>
</evidence>
<dbReference type="Pfam" id="PF24805">
    <property type="entry name" value="EIF3I"/>
    <property type="match status" value="1"/>
</dbReference>
<comment type="similarity">
    <text evidence="6">Belongs to the WD repeat STRAP family.</text>
</comment>
<reference evidence="9 10" key="1">
    <citation type="journal article" date="2014" name="Genome Announc.">
        <title>Genome Sequence of the Microsporidian Species Nematocida sp1 Strain ERTm6 (ATCC PRA-372).</title>
        <authorList>
            <person name="Bakowski M.A."/>
            <person name="Priest M."/>
            <person name="Young S."/>
            <person name="Cuomo C.A."/>
            <person name="Troemel E.R."/>
        </authorList>
    </citation>
    <scope>NUCLEOTIDE SEQUENCE [LARGE SCALE GENOMIC DNA]</scope>
    <source>
        <strain evidence="9 10">ERTm6</strain>
    </source>
</reference>
<dbReference type="GO" id="GO:0003723">
    <property type="term" value="F:RNA binding"/>
    <property type="evidence" value="ECO:0007669"/>
    <property type="project" value="TreeGrafter"/>
</dbReference>
<accession>A0A086J0I6</accession>